<keyword evidence="13" id="KW-1185">Reference proteome</keyword>
<evidence type="ECO:0000256" key="1">
    <source>
        <dbReference type="ARBA" id="ARBA00022490"/>
    </source>
</evidence>
<dbReference type="Gene3D" id="3.30.1330.10">
    <property type="entry name" value="PurM-like, N-terminal domain"/>
    <property type="match status" value="2"/>
</dbReference>
<dbReference type="InterPro" id="IPR036921">
    <property type="entry name" value="PurM-like_N_sf"/>
</dbReference>
<comment type="caution">
    <text evidence="8">Lacks conserved residue(s) required for the propagation of feature annotation.</text>
</comment>
<comment type="subunit">
    <text evidence="8">Monomer. Part of the FGAM synthase complex composed of 1 PurL, 1 PurQ and 2 PurS subunits.</text>
</comment>
<keyword evidence="4 8" id="KW-0547">Nucleotide-binding</keyword>
<dbReference type="HAMAP" id="MF_00420">
    <property type="entry name" value="PurL_2"/>
    <property type="match status" value="1"/>
</dbReference>
<dbReference type="SUPFAM" id="SSF55326">
    <property type="entry name" value="PurM N-terminal domain-like"/>
    <property type="match status" value="2"/>
</dbReference>
<keyword evidence="2 8" id="KW-0436">Ligase</keyword>
<feature type="binding site" evidence="8">
    <location>
        <position position="74"/>
    </location>
    <ligand>
        <name>ATP</name>
        <dbReference type="ChEBI" id="CHEBI:30616"/>
    </ligand>
</feature>
<evidence type="ECO:0000259" key="10">
    <source>
        <dbReference type="Pfam" id="PF02769"/>
    </source>
</evidence>
<dbReference type="InterPro" id="IPR041609">
    <property type="entry name" value="PurL_linker"/>
</dbReference>
<dbReference type="InterPro" id="IPR010918">
    <property type="entry name" value="PurM-like_C_dom"/>
</dbReference>
<dbReference type="Pfam" id="PF00586">
    <property type="entry name" value="AIRS"/>
    <property type="match status" value="2"/>
</dbReference>
<dbReference type="NCBIfam" id="NF002290">
    <property type="entry name" value="PRK01213.1"/>
    <property type="match status" value="1"/>
</dbReference>
<keyword evidence="5 8" id="KW-0658">Purine biosynthesis</keyword>
<dbReference type="GO" id="GO:0000287">
    <property type="term" value="F:magnesium ion binding"/>
    <property type="evidence" value="ECO:0007669"/>
    <property type="project" value="UniProtKB-UniRule"/>
</dbReference>
<dbReference type="Gene3D" id="3.90.650.10">
    <property type="entry name" value="PurM-like C-terminal domain"/>
    <property type="match status" value="2"/>
</dbReference>
<comment type="pathway">
    <text evidence="8">Purine metabolism; IMP biosynthesis via de novo pathway; 5-amino-1-(5-phospho-D-ribosyl)imidazole from N(2)-formyl-N(1)-(5-phospho-D-ribosyl)glycinamide: step 1/2.</text>
</comment>
<dbReference type="PANTHER" id="PTHR43555">
    <property type="entry name" value="PHOSPHORIBOSYLFORMYLGLYCINAMIDINE SYNTHASE SUBUNIT PURL"/>
    <property type="match status" value="1"/>
</dbReference>
<evidence type="ECO:0000313" key="12">
    <source>
        <dbReference type="EMBL" id="RZU41997.1"/>
    </source>
</evidence>
<feature type="binding site" evidence="8">
    <location>
        <position position="145"/>
    </location>
    <ligand>
        <name>Mg(2+)</name>
        <dbReference type="ChEBI" id="CHEBI:18420"/>
        <label>2</label>
    </ligand>
</feature>
<feature type="binding site" evidence="8">
    <location>
        <position position="662"/>
    </location>
    <ligand>
        <name>Mg(2+)</name>
        <dbReference type="ChEBI" id="CHEBI:18420"/>
        <label>1</label>
    </ligand>
</feature>
<feature type="binding site" evidence="8">
    <location>
        <begin position="122"/>
        <end position="125"/>
    </location>
    <ligand>
        <name>substrate</name>
    </ligand>
</feature>
<evidence type="ECO:0000256" key="5">
    <source>
        <dbReference type="ARBA" id="ARBA00022755"/>
    </source>
</evidence>
<dbReference type="GO" id="GO:0004642">
    <property type="term" value="F:phosphoribosylformylglycinamidine synthase activity"/>
    <property type="evidence" value="ECO:0007669"/>
    <property type="project" value="UniProtKB-UniRule"/>
</dbReference>
<dbReference type="InterPro" id="IPR016188">
    <property type="entry name" value="PurM-like_N"/>
</dbReference>
<keyword evidence="6 8" id="KW-0067">ATP-binding</keyword>
<dbReference type="AlphaFoldDB" id="A0A4Q7YW17"/>
<evidence type="ECO:0000256" key="6">
    <source>
        <dbReference type="ARBA" id="ARBA00022840"/>
    </source>
</evidence>
<dbReference type="Proteomes" id="UP000292958">
    <property type="component" value="Unassembled WGS sequence"/>
</dbReference>
<accession>A0A4Q7YW17</accession>
<comment type="similarity">
    <text evidence="8">Belongs to the FGAMS family.</text>
</comment>
<dbReference type="InterPro" id="IPR010074">
    <property type="entry name" value="PRibForGlyAmidine_synth_PurL"/>
</dbReference>
<feature type="domain" description="PurM-like N-terminal" evidence="9">
    <location>
        <begin position="102"/>
        <end position="225"/>
    </location>
</feature>
<feature type="binding site" evidence="8">
    <location>
        <position position="119"/>
    </location>
    <ligand>
        <name>ATP</name>
        <dbReference type="ChEBI" id="CHEBI:30616"/>
    </ligand>
</feature>
<evidence type="ECO:0000256" key="8">
    <source>
        <dbReference type="HAMAP-Rule" id="MF_00420"/>
    </source>
</evidence>
<feature type="binding site" evidence="8">
    <location>
        <begin position="348"/>
        <end position="350"/>
    </location>
    <ligand>
        <name>substrate</name>
    </ligand>
</feature>
<dbReference type="EMBL" id="SHKW01000001">
    <property type="protein sequence ID" value="RZU41997.1"/>
    <property type="molecule type" value="Genomic_DNA"/>
</dbReference>
<comment type="caution">
    <text evidence="12">The sequence shown here is derived from an EMBL/GenBank/DDBJ whole genome shotgun (WGS) entry which is preliminary data.</text>
</comment>
<dbReference type="EC" id="6.3.5.3" evidence="8"/>
<dbReference type="NCBIfam" id="TIGR01736">
    <property type="entry name" value="FGAM_synth_II"/>
    <property type="match status" value="1"/>
</dbReference>
<feature type="binding site" evidence="8">
    <location>
        <position position="624"/>
    </location>
    <ligand>
        <name>ATP</name>
        <dbReference type="ChEBI" id="CHEBI:30616"/>
    </ligand>
</feature>
<evidence type="ECO:0000313" key="13">
    <source>
        <dbReference type="Proteomes" id="UP000292958"/>
    </source>
</evidence>
<comment type="function">
    <text evidence="8">Part of the phosphoribosylformylglycinamidine synthase complex involved in the purines biosynthetic pathway. Catalyzes the ATP-dependent conversion of formylglycinamide ribonucleotide (FGAR) and glutamine to yield formylglycinamidine ribonucleotide (FGAM) and glutamate. The FGAM synthase complex is composed of three subunits. PurQ produces an ammonia molecule by converting glutamine to glutamate. PurL transfers the ammonia molecule to FGAR to form FGAM in an ATP-dependent manner. PurS interacts with PurQ and PurL and is thought to assist in the transfer of the ammonia molecule from PurQ to PurL.</text>
</comment>
<dbReference type="SUPFAM" id="SSF56042">
    <property type="entry name" value="PurM C-terminal domain-like"/>
    <property type="match status" value="2"/>
</dbReference>
<feature type="domain" description="Phosphoribosylformylglycinamidine synthase linker" evidence="11">
    <location>
        <begin position="37"/>
        <end position="75"/>
    </location>
</feature>
<dbReference type="CDD" id="cd02203">
    <property type="entry name" value="PurL_repeat1"/>
    <property type="match status" value="1"/>
</dbReference>
<evidence type="ECO:0000256" key="3">
    <source>
        <dbReference type="ARBA" id="ARBA00022723"/>
    </source>
</evidence>
<dbReference type="PANTHER" id="PTHR43555:SF1">
    <property type="entry name" value="PHOSPHORIBOSYLFORMYLGLYCINAMIDINE SYNTHASE SUBUNIT PURL"/>
    <property type="match status" value="1"/>
</dbReference>
<keyword evidence="1 8" id="KW-0963">Cytoplasm</keyword>
<comment type="subcellular location">
    <subcellularLocation>
        <location evidence="8">Cytoplasm</location>
    </subcellularLocation>
</comment>
<feature type="active site" evidence="8">
    <location>
        <position position="71"/>
    </location>
</feature>
<evidence type="ECO:0000256" key="2">
    <source>
        <dbReference type="ARBA" id="ARBA00022598"/>
    </source>
</evidence>
<dbReference type="UniPathway" id="UPA00074">
    <property type="reaction ID" value="UER00128"/>
</dbReference>
<dbReference type="GO" id="GO:0006189">
    <property type="term" value="P:'de novo' IMP biosynthetic process"/>
    <property type="evidence" value="ECO:0007669"/>
    <property type="project" value="UniProtKB-UniRule"/>
</dbReference>
<evidence type="ECO:0000259" key="9">
    <source>
        <dbReference type="Pfam" id="PF00586"/>
    </source>
</evidence>
<evidence type="ECO:0000256" key="4">
    <source>
        <dbReference type="ARBA" id="ARBA00022741"/>
    </source>
</evidence>
<feature type="binding site" evidence="8">
    <location>
        <position position="664"/>
    </location>
    <ligand>
        <name>substrate</name>
    </ligand>
</feature>
<sequence>MAAMSRTINLAAMAKLQEEHPTVVPSPATITPELLKQHSITPDEYKRIEEALGRTPSLTELGIFSVMWSEHCSYKSSRVHLKRLPTKGERKSGPGSVVQGPGENAGIIDVGDGWACAFKIESHNHPSYIEPYQGAATGVGGILRDIFTMNARPLAVMDSLRFGPLDETEPDEALRRKNHQVATGVVHGVAGYGNCFGVPNLGGETRFEPCYSGNPLLNAFALGLVKKDEIFYAKAVGVGNPVIYVGAKTGRDGIHGATMASEEFTEGSEQKRPNVQMGDPFMEKLLLEACLEAMATGAVLGIQDMGAAGLTCSTCEMGARGGLGLTVELDRVPQRETGMTSYEIMLSESQERMLLVADKNRAVEVLDVFSKWGLDASIVGEVTAEPRMRITQRGVLVADIPNQSLTDDAPVYHRPVGTWNAPVPLDPPAHVLAELQKPRDYTADLKKLLASANICDKRWVYEQYDSMVQTNTVQGPGGEAGVMRIKGTGGSIAGNQSVILSGAAGEVEGSAVRNASPTTDLDPLAFQHSVTGKIATAIAESTPQGAATIATGNQDAANPVVAPDASHAFTGTNPPRKGERGLAMALAGNGRWTYLDPKLGAMHAVAEAARKVACTGATPVSATNCLNFGNPEKPEIMAQLSAAIDGIAEACTALGTPITGGNVSLYNETKGVGIYPTPVLGIVGIIDDVTKAVPSSFQEAGLKVLLLQSTTETQGSEVRELGSSDYAKAIHSELWGTPPWIDIQSEAALHRALRKLADRRLIRSAKDVSDGGLAVALAESCFRRNVGVHVNLGSLGAEGSITALFMENAGEVIVTCAPEDYGQVCMLLDEEGSYWPLDLGETMEGRVEIFAGDNELIDSEISDLKSVWAGALEEQLAGEVVTA</sequence>
<comment type="catalytic activity">
    <reaction evidence="8">
        <text>N(2)-formyl-N(1)-(5-phospho-beta-D-ribosyl)glycinamide + L-glutamine + ATP + H2O = 2-formamido-N(1)-(5-O-phospho-beta-D-ribosyl)acetamidine + L-glutamate + ADP + phosphate + H(+)</text>
        <dbReference type="Rhea" id="RHEA:17129"/>
        <dbReference type="ChEBI" id="CHEBI:15377"/>
        <dbReference type="ChEBI" id="CHEBI:15378"/>
        <dbReference type="ChEBI" id="CHEBI:29985"/>
        <dbReference type="ChEBI" id="CHEBI:30616"/>
        <dbReference type="ChEBI" id="CHEBI:43474"/>
        <dbReference type="ChEBI" id="CHEBI:58359"/>
        <dbReference type="ChEBI" id="CHEBI:147286"/>
        <dbReference type="ChEBI" id="CHEBI:147287"/>
        <dbReference type="ChEBI" id="CHEBI:456216"/>
        <dbReference type="EC" id="6.3.5.3"/>
    </reaction>
</comment>
<feature type="binding site" evidence="8">
    <location>
        <position position="276"/>
    </location>
    <ligand>
        <name>substrate</name>
    </ligand>
</feature>
<dbReference type="InterPro" id="IPR036676">
    <property type="entry name" value="PurM-like_C_sf"/>
</dbReference>
<keyword evidence="7 8" id="KW-0460">Magnesium</keyword>
<dbReference type="FunFam" id="3.30.1330.10:FF:000004">
    <property type="entry name" value="Phosphoribosylformylglycinamidine synthase subunit PurL"/>
    <property type="match status" value="1"/>
</dbReference>
<dbReference type="Pfam" id="PF02769">
    <property type="entry name" value="AIRS_C"/>
    <property type="match status" value="2"/>
</dbReference>
<dbReference type="GO" id="GO:0005524">
    <property type="term" value="F:ATP binding"/>
    <property type="evidence" value="ECO:0007669"/>
    <property type="project" value="UniProtKB-UniRule"/>
</dbReference>
<reference evidence="12 13" key="1">
    <citation type="submission" date="2019-02" db="EMBL/GenBank/DDBJ databases">
        <title>Genomic Encyclopedia of Archaeal and Bacterial Type Strains, Phase II (KMG-II): from individual species to whole genera.</title>
        <authorList>
            <person name="Goeker M."/>
        </authorList>
    </citation>
    <scope>NUCLEOTIDE SEQUENCE [LARGE SCALE GENOMIC DNA]</scope>
    <source>
        <strain evidence="12 13">DSM 18101</strain>
    </source>
</reference>
<keyword evidence="3 8" id="KW-0479">Metal-binding</keyword>
<dbReference type="Pfam" id="PF18072">
    <property type="entry name" value="FGAR-AT_linker"/>
    <property type="match status" value="1"/>
</dbReference>
<evidence type="ECO:0000256" key="7">
    <source>
        <dbReference type="ARBA" id="ARBA00022842"/>
    </source>
</evidence>
<dbReference type="CDD" id="cd02204">
    <property type="entry name" value="PurL_repeat2"/>
    <property type="match status" value="1"/>
</dbReference>
<feature type="domain" description="PurM-like N-terminal" evidence="9">
    <location>
        <begin position="578"/>
        <end position="686"/>
    </location>
</feature>
<organism evidence="12 13">
    <name type="scientific">Edaphobacter modestus</name>
    <dbReference type="NCBI Taxonomy" id="388466"/>
    <lineage>
        <taxon>Bacteria</taxon>
        <taxon>Pseudomonadati</taxon>
        <taxon>Acidobacteriota</taxon>
        <taxon>Terriglobia</taxon>
        <taxon>Terriglobales</taxon>
        <taxon>Acidobacteriaceae</taxon>
        <taxon>Edaphobacter</taxon>
    </lineage>
</organism>
<feature type="domain" description="PurM-like C-terminal" evidence="10">
    <location>
        <begin position="700"/>
        <end position="833"/>
    </location>
</feature>
<name>A0A4Q7YW17_9BACT</name>
<gene>
    <name evidence="8" type="primary">purL</name>
    <name evidence="12" type="ORF">BDD14_3539</name>
</gene>
<feature type="active site" description="Proton acceptor" evidence="8">
    <location>
        <position position="123"/>
    </location>
</feature>
<evidence type="ECO:0000259" key="11">
    <source>
        <dbReference type="Pfam" id="PF18072"/>
    </source>
</evidence>
<dbReference type="GO" id="GO:0005737">
    <property type="term" value="C:cytoplasm"/>
    <property type="evidence" value="ECO:0007669"/>
    <property type="project" value="UniProtKB-SubCell"/>
</dbReference>
<feature type="binding site" evidence="8">
    <location>
        <position position="144"/>
    </location>
    <ligand>
        <name>substrate</name>
    </ligand>
</feature>
<feature type="binding site" evidence="8">
    <location>
        <position position="661"/>
    </location>
    <ligand>
        <name>ATP</name>
        <dbReference type="ChEBI" id="CHEBI:30616"/>
    </ligand>
</feature>
<proteinExistence type="inferred from homology"/>
<feature type="domain" description="PurM-like C-terminal" evidence="10">
    <location>
        <begin position="238"/>
        <end position="391"/>
    </location>
</feature>
<protein>
    <recommendedName>
        <fullName evidence="8">Phosphoribosylformylglycinamidine synthase subunit PurL</fullName>
        <shortName evidence="8">FGAM synthase</shortName>
        <ecNumber evidence="8">6.3.5.3</ecNumber>
    </recommendedName>
    <alternativeName>
        <fullName evidence="8">Formylglycinamide ribonucleotide amidotransferase subunit II</fullName>
        <shortName evidence="8">FGAR amidotransferase II</shortName>
        <shortName evidence="8">FGAR-AT II</shortName>
    </alternativeName>
    <alternativeName>
        <fullName evidence="8">Glutamine amidotransferase PurL</fullName>
    </alternativeName>
    <alternativeName>
        <fullName evidence="8">Phosphoribosylformylglycinamidine synthase subunit II</fullName>
    </alternativeName>
</protein>
<feature type="binding site" evidence="8">
    <location>
        <position position="121"/>
    </location>
    <ligand>
        <name>Mg(2+)</name>
        <dbReference type="ChEBI" id="CHEBI:18420"/>
        <label>1</label>
    </ligand>
</feature>
<feature type="binding site" evidence="8">
    <location>
        <position position="304"/>
    </location>
    <ligand>
        <name>Mg(2+)</name>
        <dbReference type="ChEBI" id="CHEBI:18420"/>
        <label>2</label>
    </ligand>
</feature>